<evidence type="ECO:0000256" key="2">
    <source>
        <dbReference type="ARBA" id="ARBA00009347"/>
    </source>
</evidence>
<dbReference type="EMBL" id="CP066308">
    <property type="protein sequence ID" value="QQE75784.1"/>
    <property type="molecule type" value="Genomic_DNA"/>
</dbReference>
<dbReference type="AlphaFoldDB" id="A0A7T5ENC7"/>
<organism evidence="9 11">
    <name type="scientific">Brevibacillus composti</name>
    <dbReference type="NCBI Taxonomy" id="2796470"/>
    <lineage>
        <taxon>Bacteria</taxon>
        <taxon>Bacillati</taxon>
        <taxon>Bacillota</taxon>
        <taxon>Bacilli</taxon>
        <taxon>Bacillales</taxon>
        <taxon>Paenibacillaceae</taxon>
        <taxon>Brevibacillus</taxon>
    </lineage>
</organism>
<dbReference type="GO" id="GO:0003995">
    <property type="term" value="F:acyl-CoA dehydrogenase activity"/>
    <property type="evidence" value="ECO:0007669"/>
    <property type="project" value="InterPro"/>
</dbReference>
<evidence type="ECO:0000313" key="11">
    <source>
        <dbReference type="Proteomes" id="UP000595847"/>
    </source>
</evidence>
<dbReference type="InterPro" id="IPR006091">
    <property type="entry name" value="Acyl-CoA_Oxase/DH_mid-dom"/>
</dbReference>
<dbReference type="EMBL" id="CP073708">
    <property type="protein sequence ID" value="QUO42810.1"/>
    <property type="molecule type" value="Genomic_DNA"/>
</dbReference>
<evidence type="ECO:0000256" key="5">
    <source>
        <dbReference type="RuleBase" id="RU362125"/>
    </source>
</evidence>
<name>A0A7T5ENC7_9BACL</name>
<dbReference type="InterPro" id="IPR041504">
    <property type="entry name" value="AidB_N"/>
</dbReference>
<dbReference type="SUPFAM" id="SSF56645">
    <property type="entry name" value="Acyl-CoA dehydrogenase NM domain-like"/>
    <property type="match status" value="1"/>
</dbReference>
<comment type="similarity">
    <text evidence="2 5">Belongs to the acyl-CoA dehydrogenase family.</text>
</comment>
<gene>
    <name evidence="9" type="ORF">JD108_07890</name>
    <name evidence="10" type="ORF">KDJ56_07570</name>
</gene>
<protein>
    <submittedName>
        <fullName evidence="9">Acyl-CoA dehydrogenase family protein</fullName>
    </submittedName>
</protein>
<feature type="domain" description="Adaptive response protein AidB N-terminal" evidence="8">
    <location>
        <begin position="17"/>
        <end position="173"/>
    </location>
</feature>
<dbReference type="InterPro" id="IPR006089">
    <property type="entry name" value="Acyl-CoA_DH_CS"/>
</dbReference>
<evidence type="ECO:0000256" key="4">
    <source>
        <dbReference type="ARBA" id="ARBA00022827"/>
    </source>
</evidence>
<keyword evidence="12" id="KW-1185">Reference proteome</keyword>
<dbReference type="Pfam" id="PF18158">
    <property type="entry name" value="AidB_N"/>
    <property type="match status" value="1"/>
</dbReference>
<evidence type="ECO:0000313" key="9">
    <source>
        <dbReference type="EMBL" id="QQE75784.1"/>
    </source>
</evidence>
<evidence type="ECO:0000313" key="12">
    <source>
        <dbReference type="Proteomes" id="UP000677234"/>
    </source>
</evidence>
<dbReference type="PANTHER" id="PTHR42707">
    <property type="entry name" value="ACYL-COA DEHYDROGENASE"/>
    <property type="match status" value="1"/>
</dbReference>
<dbReference type="Proteomes" id="UP000595847">
    <property type="component" value="Chromosome"/>
</dbReference>
<accession>A0A7T5ENC7</accession>
<evidence type="ECO:0000259" key="7">
    <source>
        <dbReference type="Pfam" id="PF02770"/>
    </source>
</evidence>
<evidence type="ECO:0000259" key="6">
    <source>
        <dbReference type="Pfam" id="PF00441"/>
    </source>
</evidence>
<dbReference type="Gene3D" id="2.40.110.20">
    <property type="match status" value="1"/>
</dbReference>
<reference evidence="10" key="2">
    <citation type="submission" date="2021-04" db="EMBL/GenBank/DDBJ databases">
        <title>Brevibacillus composti FJAT-54423, complete genome.</title>
        <authorList>
            <person name="Tang R."/>
        </authorList>
    </citation>
    <scope>NUCLEOTIDE SEQUENCE</scope>
    <source>
        <strain evidence="10">FJAT-54424</strain>
    </source>
</reference>
<dbReference type="PROSITE" id="PS00073">
    <property type="entry name" value="ACYL_COA_DH_2"/>
    <property type="match status" value="1"/>
</dbReference>
<dbReference type="Gene3D" id="1.20.140.10">
    <property type="entry name" value="Butyryl-CoA Dehydrogenase, subunit A, domain 3"/>
    <property type="match status" value="1"/>
</dbReference>
<dbReference type="KEGG" id="bcop:JD108_07890"/>
<dbReference type="InterPro" id="IPR009100">
    <property type="entry name" value="AcylCoA_DH/oxidase_NM_dom_sf"/>
</dbReference>
<dbReference type="InterPro" id="IPR009075">
    <property type="entry name" value="AcylCo_DH/oxidase_C"/>
</dbReference>
<evidence type="ECO:0000259" key="8">
    <source>
        <dbReference type="Pfam" id="PF18158"/>
    </source>
</evidence>
<dbReference type="PANTHER" id="PTHR42707:SF2">
    <property type="entry name" value="ACD11 DEHYDROGENASE"/>
    <property type="match status" value="1"/>
</dbReference>
<comment type="cofactor">
    <cofactor evidence="1 5">
        <name>FAD</name>
        <dbReference type="ChEBI" id="CHEBI:57692"/>
    </cofactor>
</comment>
<dbReference type="Pfam" id="PF00441">
    <property type="entry name" value="Acyl-CoA_dh_1"/>
    <property type="match status" value="1"/>
</dbReference>
<keyword evidence="5" id="KW-0560">Oxidoreductase</keyword>
<evidence type="ECO:0000256" key="3">
    <source>
        <dbReference type="ARBA" id="ARBA00022630"/>
    </source>
</evidence>
<feature type="domain" description="Acyl-CoA dehydrogenase/oxidase C-terminal" evidence="6">
    <location>
        <begin position="297"/>
        <end position="447"/>
    </location>
</feature>
<evidence type="ECO:0000256" key="1">
    <source>
        <dbReference type="ARBA" id="ARBA00001974"/>
    </source>
</evidence>
<dbReference type="SUPFAM" id="SSF47203">
    <property type="entry name" value="Acyl-CoA dehydrogenase C-terminal domain-like"/>
    <property type="match status" value="1"/>
</dbReference>
<dbReference type="RefSeq" id="WP_198829298.1">
    <property type="nucleotide sequence ID" value="NZ_CP066308.1"/>
</dbReference>
<dbReference type="Proteomes" id="UP000677234">
    <property type="component" value="Chromosome"/>
</dbReference>
<reference evidence="9 11" key="1">
    <citation type="submission" date="2020-12" db="EMBL/GenBank/DDBJ databases">
        <title>strain FJAT-54423T represents a novel species of the genus Brevibacillus.</title>
        <authorList>
            <person name="Tang R."/>
        </authorList>
    </citation>
    <scope>NUCLEOTIDE SEQUENCE [LARGE SCALE GENOMIC DNA]</scope>
    <source>
        <strain evidence="9 11">FJAT-54423</strain>
    </source>
</reference>
<sequence>MKVLQDIAPQLNENTKAAKRRNFFTGDDTLQLLLKEHLDEPFLAYATEQLEAFGELCANEIDERARHNDRDGQPVLQRYDRYGEEVSEVWVNEGYRQTAKQSYDTGIVGYVHKEIPALGRKGNYTYSFAQGYLLSQAEPGFYCPVTLTMATAYLLDHYADDRLKERLLPHVCSTGEVPLYEGATFLTERQGGSDVGANLVKAIKAEDASDAYRLYGEKYFASNAGRCGVAMVLARIEGAPAGSRGLTLFAVPWRLEDGRPNGLRIRRLKDKLGVRAVPSGEVEFDGALAYVVGDPARGFIYMMEALNLSRICNAVASVGIMRRALTEAREYASRREAFGKRLTEFPMVRDTLGKLTAKLHVELAAMFDLIKLYEKVTEGTASEREVILHRLYIAIMKKETAEQAIHFAHEAIEMHGGNGYIEDFVTPRLLRDAQVLTVWEGTANILGLELVRLVHKIAAHRLFVGEMQRRLLPLAEGAMKQLVTSKLDELAAQLNDFAGYDEALQTYEAKGLAQRMAWLYESVVAIEWAERYGGKYALLAEIYLEQTWGLRKMGEPMKTVAYFEKIS</sequence>
<proteinExistence type="inferred from homology"/>
<keyword evidence="4 5" id="KW-0274">FAD</keyword>
<dbReference type="Pfam" id="PF02770">
    <property type="entry name" value="Acyl-CoA_dh_M"/>
    <property type="match status" value="1"/>
</dbReference>
<dbReference type="InterPro" id="IPR052904">
    <property type="entry name" value="Acyl-CoA_dehydrogenase-like"/>
</dbReference>
<feature type="domain" description="Acyl-CoA oxidase/dehydrogenase middle" evidence="7">
    <location>
        <begin position="183"/>
        <end position="286"/>
    </location>
</feature>
<keyword evidence="3 5" id="KW-0285">Flavoprotein</keyword>
<evidence type="ECO:0000313" key="10">
    <source>
        <dbReference type="EMBL" id="QUO42810.1"/>
    </source>
</evidence>
<dbReference type="InterPro" id="IPR036250">
    <property type="entry name" value="AcylCo_DH-like_C"/>
</dbReference>